<keyword evidence="2" id="KW-1185">Reference proteome</keyword>
<protein>
    <submittedName>
        <fullName evidence="1">Uncharacterized protein</fullName>
    </submittedName>
</protein>
<dbReference type="Proteomes" id="UP001464891">
    <property type="component" value="Unassembled WGS sequence"/>
</dbReference>
<comment type="caution">
    <text evidence="1">The sequence shown here is derived from an EMBL/GenBank/DDBJ whole genome shotgun (WGS) entry which is preliminary data.</text>
</comment>
<sequence length="171" mass="20099">MGIYWGQWEKNLSKTQEQQKRDDTWAWIELAWQELKFPVRCRELPILPGIYFVGGVLAPEHLSLQTPAGKGEYCSIAEKLPSWVTAEQRQTPFRHALYIGSCHSLWTRWGSHPKNKELYPLMQAGVRMSFYFWCLPPPVGVREAENEKENRLAFEKRLNQRLRPLLDLTEK</sequence>
<evidence type="ECO:0000313" key="1">
    <source>
        <dbReference type="EMBL" id="MEP0820440.1"/>
    </source>
</evidence>
<dbReference type="RefSeq" id="WP_190435231.1">
    <property type="nucleotide sequence ID" value="NZ_JAMPKM010000029.1"/>
</dbReference>
<proteinExistence type="predicted"/>
<name>A0ABV0JFC8_9CYAN</name>
<dbReference type="EMBL" id="JAMPKM010000029">
    <property type="protein sequence ID" value="MEP0820440.1"/>
    <property type="molecule type" value="Genomic_DNA"/>
</dbReference>
<organism evidence="1 2">
    <name type="scientific">Trichocoleus desertorum GB2-A4</name>
    <dbReference type="NCBI Taxonomy" id="2933944"/>
    <lineage>
        <taxon>Bacteria</taxon>
        <taxon>Bacillati</taxon>
        <taxon>Cyanobacteriota</taxon>
        <taxon>Cyanophyceae</taxon>
        <taxon>Leptolyngbyales</taxon>
        <taxon>Trichocoleusaceae</taxon>
        <taxon>Trichocoleus</taxon>
    </lineage>
</organism>
<accession>A0ABV0JFC8</accession>
<reference evidence="1 2" key="1">
    <citation type="submission" date="2022-04" db="EMBL/GenBank/DDBJ databases">
        <title>Positive selection, recombination, and allopatry shape intraspecific diversity of widespread and dominant cyanobacteria.</title>
        <authorList>
            <person name="Wei J."/>
            <person name="Shu W."/>
            <person name="Hu C."/>
        </authorList>
    </citation>
    <scope>NUCLEOTIDE SEQUENCE [LARGE SCALE GENOMIC DNA]</scope>
    <source>
        <strain evidence="1 2">GB2-A4</strain>
    </source>
</reference>
<gene>
    <name evidence="1" type="ORF">NC998_25405</name>
</gene>
<evidence type="ECO:0000313" key="2">
    <source>
        <dbReference type="Proteomes" id="UP001464891"/>
    </source>
</evidence>